<keyword evidence="1" id="KW-0812">Transmembrane</keyword>
<accession>A0A0K2UFG3</accession>
<keyword evidence="1" id="KW-1133">Transmembrane helix</keyword>
<proteinExistence type="predicted"/>
<evidence type="ECO:0000256" key="1">
    <source>
        <dbReference type="SAM" id="Phobius"/>
    </source>
</evidence>
<reference evidence="2" key="1">
    <citation type="submission" date="2014-05" db="EMBL/GenBank/DDBJ databases">
        <authorList>
            <person name="Chronopoulou M."/>
        </authorList>
    </citation>
    <scope>NUCLEOTIDE SEQUENCE</scope>
    <source>
        <tissue evidence="2">Whole organism</tissue>
    </source>
</reference>
<sequence length="120" mass="13869">MDWGRVLLEGVTSASSTFVHPWLDHVQVDLFLHLWLVLEAVGLYDVTLTTNDTQDRHCGWVLRLEHHRDFRRLFKYTSIILATSFQFLFLSIVNIFSSEKNCKCPPVKQDLLAPSLSGEH</sequence>
<organism evidence="2">
    <name type="scientific">Lepeophtheirus salmonis</name>
    <name type="common">Salmon louse</name>
    <name type="synonym">Caligus salmonis</name>
    <dbReference type="NCBI Taxonomy" id="72036"/>
    <lineage>
        <taxon>Eukaryota</taxon>
        <taxon>Metazoa</taxon>
        <taxon>Ecdysozoa</taxon>
        <taxon>Arthropoda</taxon>
        <taxon>Crustacea</taxon>
        <taxon>Multicrustacea</taxon>
        <taxon>Hexanauplia</taxon>
        <taxon>Copepoda</taxon>
        <taxon>Siphonostomatoida</taxon>
        <taxon>Caligidae</taxon>
        <taxon>Lepeophtheirus</taxon>
    </lineage>
</organism>
<name>A0A0K2UFG3_LEPSM</name>
<evidence type="ECO:0000313" key="2">
    <source>
        <dbReference type="EMBL" id="CDW36944.1"/>
    </source>
</evidence>
<dbReference type="EMBL" id="HACA01019583">
    <property type="protein sequence ID" value="CDW36944.1"/>
    <property type="molecule type" value="Transcribed_RNA"/>
</dbReference>
<keyword evidence="1" id="KW-0472">Membrane</keyword>
<dbReference type="AlphaFoldDB" id="A0A0K2UFG3"/>
<feature type="transmembrane region" description="Helical" evidence="1">
    <location>
        <begin position="73"/>
        <end position="96"/>
    </location>
</feature>
<protein>
    <submittedName>
        <fullName evidence="2">Uncharacterized protein</fullName>
    </submittedName>
</protein>